<dbReference type="SUPFAM" id="SSF56112">
    <property type="entry name" value="Protein kinase-like (PK-like)"/>
    <property type="match status" value="1"/>
</dbReference>
<dbReference type="InterPro" id="IPR051035">
    <property type="entry name" value="Mito_inheritance_9"/>
</dbReference>
<evidence type="ECO:0000313" key="2">
    <source>
        <dbReference type="EMBL" id="RDX43157.1"/>
    </source>
</evidence>
<dbReference type="Proteomes" id="UP000256964">
    <property type="component" value="Unassembled WGS sequence"/>
</dbReference>
<proteinExistence type="predicted"/>
<dbReference type="PANTHER" id="PTHR36091:SF2">
    <property type="entry name" value="AMINOGLYCOSIDE PHOSPHOTRANSFERASE DOMAIN-CONTAINING PROTEIN"/>
    <property type="match status" value="1"/>
</dbReference>
<dbReference type="GO" id="GO:0005739">
    <property type="term" value="C:mitochondrion"/>
    <property type="evidence" value="ECO:0007669"/>
    <property type="project" value="TreeGrafter"/>
</dbReference>
<gene>
    <name evidence="2" type="ORF">OH76DRAFT_1422070</name>
</gene>
<feature type="region of interest" description="Disordered" evidence="1">
    <location>
        <begin position="317"/>
        <end position="341"/>
    </location>
</feature>
<dbReference type="AlphaFoldDB" id="A0A371CSE8"/>
<protein>
    <submittedName>
        <fullName evidence="2">Uncharacterized protein</fullName>
    </submittedName>
</protein>
<dbReference type="InterPro" id="IPR011009">
    <property type="entry name" value="Kinase-like_dom_sf"/>
</dbReference>
<evidence type="ECO:0000256" key="1">
    <source>
        <dbReference type="SAM" id="MobiDB-lite"/>
    </source>
</evidence>
<dbReference type="EMBL" id="KZ857469">
    <property type="protein sequence ID" value="RDX43157.1"/>
    <property type="molecule type" value="Genomic_DNA"/>
</dbReference>
<feature type="region of interest" description="Disordered" evidence="1">
    <location>
        <begin position="180"/>
        <end position="215"/>
    </location>
</feature>
<reference evidence="2 3" key="1">
    <citation type="journal article" date="2018" name="Biotechnol. Biofuels">
        <title>Integrative visual omics of the white-rot fungus Polyporus brumalis exposes the biotechnological potential of its oxidative enzymes for delignifying raw plant biomass.</title>
        <authorList>
            <person name="Miyauchi S."/>
            <person name="Rancon A."/>
            <person name="Drula E."/>
            <person name="Hage H."/>
            <person name="Chaduli D."/>
            <person name="Favel A."/>
            <person name="Grisel S."/>
            <person name="Henrissat B."/>
            <person name="Herpoel-Gimbert I."/>
            <person name="Ruiz-Duenas F.J."/>
            <person name="Chevret D."/>
            <person name="Hainaut M."/>
            <person name="Lin J."/>
            <person name="Wang M."/>
            <person name="Pangilinan J."/>
            <person name="Lipzen A."/>
            <person name="Lesage-Meessen L."/>
            <person name="Navarro D."/>
            <person name="Riley R."/>
            <person name="Grigoriev I.V."/>
            <person name="Zhou S."/>
            <person name="Raouche S."/>
            <person name="Rosso M.N."/>
        </authorList>
    </citation>
    <scope>NUCLEOTIDE SEQUENCE [LARGE SCALE GENOMIC DNA]</scope>
    <source>
        <strain evidence="2 3">BRFM 1820</strain>
    </source>
</reference>
<keyword evidence="3" id="KW-1185">Reference proteome</keyword>
<name>A0A371CSE8_9APHY</name>
<dbReference type="OrthoDB" id="2831558at2759"/>
<sequence>MWHWSFLDSGLRSSSSRRVFWLYRTNYNDALRHKEREVVFDVDGLRRLAAESVIQSPTDVVSISKRAEGGINRTFVVALLDGRQVVARVPYPMTVPRYYAVASEVATIAYQRSCGIPVPETYGYSADSDNVAGTPYILMELVHGPKLSDVWPSLGDEEVISVLRQLTQLESRMMSQPFPAGGSLYFTPKTSRRSPQGWRRSNSRGSGAEGDRLSEALRKTAPTAAARKEAQCRYQQQSPSDHVENLERYLSITSSLVPRDPALSRFYIRHPDLQPNNILVSWSPGSDCKIFSLFDWQHTSILPMFLLAGIPQRLQNHADGASQSMTPPSRPENLDEMGEAQRDGEEYRYRCRLVHYHYVTSTMEQCNPLHYAALTDRLYALRGRLFLHAGGLWEGETSDLKAALMEATNKWEELTGGGVPCPLEFDAKDLDQTAVLDEELNKATCGFEFLQSMGDVGEDGWVPAEDYEGAVAFFKEWKEKALAGAESAKEREEIEAHWPWDDMDEEMYLYVTIRARYFALLYLIWTCIERLCVRADIIMAAVLIVSMDLVSCRMAQKIDQYSTVHRNDTTSEDAITNYATDPC</sequence>
<dbReference type="Gene3D" id="3.30.200.20">
    <property type="entry name" value="Phosphorylase Kinase, domain 1"/>
    <property type="match status" value="1"/>
</dbReference>
<accession>A0A371CSE8</accession>
<evidence type="ECO:0000313" key="3">
    <source>
        <dbReference type="Proteomes" id="UP000256964"/>
    </source>
</evidence>
<dbReference type="PANTHER" id="PTHR36091">
    <property type="entry name" value="ALTERED INHERITANCE OF MITOCHONDRIA PROTEIN 9, MITOCHONDRIAL"/>
    <property type="match status" value="1"/>
</dbReference>
<dbReference type="STRING" id="139420.A0A371CSE8"/>
<organism evidence="2 3">
    <name type="scientific">Lentinus brumalis</name>
    <dbReference type="NCBI Taxonomy" id="2498619"/>
    <lineage>
        <taxon>Eukaryota</taxon>
        <taxon>Fungi</taxon>
        <taxon>Dikarya</taxon>
        <taxon>Basidiomycota</taxon>
        <taxon>Agaricomycotina</taxon>
        <taxon>Agaricomycetes</taxon>
        <taxon>Polyporales</taxon>
        <taxon>Polyporaceae</taxon>
        <taxon>Lentinus</taxon>
    </lineage>
</organism>